<evidence type="ECO:0000313" key="2">
    <source>
        <dbReference type="EMBL" id="QPC45296.1"/>
    </source>
</evidence>
<dbReference type="InterPro" id="IPR035959">
    <property type="entry name" value="RutC-like_sf"/>
</dbReference>
<dbReference type="PANTHER" id="PTHR43857">
    <property type="entry name" value="BLR7761 PROTEIN"/>
    <property type="match status" value="1"/>
</dbReference>
<dbReference type="Proteomes" id="UP000593594">
    <property type="component" value="Chromosome"/>
</dbReference>
<dbReference type="InterPro" id="IPR006175">
    <property type="entry name" value="YjgF/YER057c/UK114"/>
</dbReference>
<dbReference type="RefSeq" id="WP_213164530.1">
    <property type="nucleotide sequence ID" value="NZ_CP058214.1"/>
</dbReference>
<reference evidence="2 3" key="1">
    <citation type="submission" date="2020-06" db="EMBL/GenBank/DDBJ databases">
        <title>Genome sequence of 2 isolates from Red Sea Mangroves.</title>
        <authorList>
            <person name="Sefrji F."/>
            <person name="Michoud G."/>
            <person name="Merlino G."/>
            <person name="Daffonchio D."/>
        </authorList>
    </citation>
    <scope>NUCLEOTIDE SEQUENCE [LARGE SCALE GENOMIC DNA]</scope>
    <source>
        <strain evidence="2 3">R1DC25</strain>
    </source>
</reference>
<keyword evidence="3" id="KW-1185">Reference proteome</keyword>
<accession>A0A7S8C8J9</accession>
<name>A0A7S8C8J9_9HYPH</name>
<evidence type="ECO:0000313" key="3">
    <source>
        <dbReference type="Proteomes" id="UP000593594"/>
    </source>
</evidence>
<sequence length="156" mass="17304">MHDEEKEAGARRDAPPAAHDRLRRFNTRDTYPDQALDNDLCQVVRARGTMVFVRGQVGQDLETAETVGAGDPAAQAEQAMRNVKALLEEAGSALEHICRVQIFITDRAHREPVYRVVGKWLKGVYPVSTGLIVQGLARPDWLMEIEVTAVIPEDGD</sequence>
<organism evidence="2 3">
    <name type="scientific">Kaustia mangrovi</name>
    <dbReference type="NCBI Taxonomy" id="2593653"/>
    <lineage>
        <taxon>Bacteria</taxon>
        <taxon>Pseudomonadati</taxon>
        <taxon>Pseudomonadota</taxon>
        <taxon>Alphaproteobacteria</taxon>
        <taxon>Hyphomicrobiales</taxon>
        <taxon>Parvibaculaceae</taxon>
        <taxon>Kaustia</taxon>
    </lineage>
</organism>
<dbReference type="PANTHER" id="PTHR43857:SF1">
    <property type="entry name" value="YJGH FAMILY PROTEIN"/>
    <property type="match status" value="1"/>
</dbReference>
<dbReference type="Gene3D" id="3.30.1330.40">
    <property type="entry name" value="RutC-like"/>
    <property type="match status" value="1"/>
</dbReference>
<evidence type="ECO:0000256" key="1">
    <source>
        <dbReference type="SAM" id="MobiDB-lite"/>
    </source>
</evidence>
<dbReference type="KEGG" id="kmn:HW532_11055"/>
<dbReference type="AlphaFoldDB" id="A0A7S8C8J9"/>
<dbReference type="SUPFAM" id="SSF55298">
    <property type="entry name" value="YjgF-like"/>
    <property type="match status" value="1"/>
</dbReference>
<feature type="region of interest" description="Disordered" evidence="1">
    <location>
        <begin position="1"/>
        <end position="26"/>
    </location>
</feature>
<dbReference type="EMBL" id="CP058214">
    <property type="protein sequence ID" value="QPC45296.1"/>
    <property type="molecule type" value="Genomic_DNA"/>
</dbReference>
<gene>
    <name evidence="2" type="ORF">HW532_11055</name>
</gene>
<proteinExistence type="predicted"/>
<feature type="compositionally biased region" description="Basic and acidic residues" evidence="1">
    <location>
        <begin position="1"/>
        <end position="20"/>
    </location>
</feature>
<dbReference type="Pfam" id="PF01042">
    <property type="entry name" value="Ribonuc_L-PSP"/>
    <property type="match status" value="1"/>
</dbReference>
<protein>
    <submittedName>
        <fullName evidence="2">RidA family protein</fullName>
    </submittedName>
</protein>